<name>A0A4C1X2Q8_EUMVA</name>
<evidence type="ECO:0000313" key="1">
    <source>
        <dbReference type="EMBL" id="GBP58018.1"/>
    </source>
</evidence>
<comment type="caution">
    <text evidence="1">The sequence shown here is derived from an EMBL/GenBank/DDBJ whole genome shotgun (WGS) entry which is preliminary data.</text>
</comment>
<dbReference type="Proteomes" id="UP000299102">
    <property type="component" value="Unassembled WGS sequence"/>
</dbReference>
<keyword evidence="2" id="KW-1185">Reference proteome</keyword>
<proteinExistence type="predicted"/>
<evidence type="ECO:0000313" key="2">
    <source>
        <dbReference type="Proteomes" id="UP000299102"/>
    </source>
</evidence>
<protein>
    <submittedName>
        <fullName evidence="1">Uncharacterized protein</fullName>
    </submittedName>
</protein>
<dbReference type="AlphaFoldDB" id="A0A4C1X2Q8"/>
<dbReference type="EMBL" id="BGZK01000726">
    <property type="protein sequence ID" value="GBP58018.1"/>
    <property type="molecule type" value="Genomic_DNA"/>
</dbReference>
<organism evidence="1 2">
    <name type="scientific">Eumeta variegata</name>
    <name type="common">Bagworm moth</name>
    <name type="synonym">Eumeta japonica</name>
    <dbReference type="NCBI Taxonomy" id="151549"/>
    <lineage>
        <taxon>Eukaryota</taxon>
        <taxon>Metazoa</taxon>
        <taxon>Ecdysozoa</taxon>
        <taxon>Arthropoda</taxon>
        <taxon>Hexapoda</taxon>
        <taxon>Insecta</taxon>
        <taxon>Pterygota</taxon>
        <taxon>Neoptera</taxon>
        <taxon>Endopterygota</taxon>
        <taxon>Lepidoptera</taxon>
        <taxon>Glossata</taxon>
        <taxon>Ditrysia</taxon>
        <taxon>Tineoidea</taxon>
        <taxon>Psychidae</taxon>
        <taxon>Oiketicinae</taxon>
        <taxon>Eumeta</taxon>
    </lineage>
</organism>
<reference evidence="1 2" key="1">
    <citation type="journal article" date="2019" name="Commun. Biol.">
        <title>The bagworm genome reveals a unique fibroin gene that provides high tensile strength.</title>
        <authorList>
            <person name="Kono N."/>
            <person name="Nakamura H."/>
            <person name="Ohtoshi R."/>
            <person name="Tomita M."/>
            <person name="Numata K."/>
            <person name="Arakawa K."/>
        </authorList>
    </citation>
    <scope>NUCLEOTIDE SEQUENCE [LARGE SCALE GENOMIC DNA]</scope>
</reference>
<gene>
    <name evidence="1" type="ORF">EVAR_39734_1</name>
</gene>
<accession>A0A4C1X2Q8</accession>
<sequence>MFIDEVVIGPFRGAWTRPRRSRCHRSSLLSPGSMVPPLTVPSVLSASVSAKPEVQGACYSRAACPQRIICGRPLLRNPKPWRLRRASGARYRRVISERSYIQVYNNRE</sequence>